<keyword evidence="2" id="KW-0653">Protein transport</keyword>
<dbReference type="GO" id="GO:0016197">
    <property type="term" value="P:endosomal transport"/>
    <property type="evidence" value="ECO:0007669"/>
    <property type="project" value="TreeGrafter"/>
</dbReference>
<comment type="function">
    <text evidence="2">Essential for vacuolar protein sorting. Required for vacuole biogenesis, stability and to maintain vacuole morphology.</text>
</comment>
<sequence>MLSSPSLSWQKLHDVYYSIRTCYDPLNWPIENLHANYRVAVSTHTTLIALAARSAQYPNVIDVYSLSGNKIWSVIFNSTPQEHIIDFAFRDEDLVVVLSSGKYRLYTDFEGTFNEYSYTDNLTKLNNQHDQKGQKYVITNLENNETEEIFDALEAQVWGQLLVLRHRNRIIFSELTTFQNYDLLLDHMDLAEVNGITFLSTKDLKTDFLLSYAKTIYTVKLDFLASTSEFIDQKLTDGPFTKVSASPSGSLISIFNEKSSKIYVVRKLFDKVLLEFDTSNESSAPFMIEWAGNDAIILSLRDEIKLIGPNQISISFFYDIVDQEEFDLNRLPKETPDSNISFTIPIIKTEPDGLRIITSKKVEFLSRVPQSSINIHLVGSSHPSLILLDCVSKLRDHSSKADTNISFLKSENTLREAMSGCLDAVLHEFDVQWQKAILKAVSFGKIYDNDYYNADEYLKVVNIVKVLNQLRYPEFGLFLTHRVVEHIGWETVIKMLLRRQAHFLALKVISLLRLSDLTDLVYSHWCCCKIKKERSMSDYELFRIIAKKLISYEKQKPGNTKRNHISVLEISNVAYQEGRLDLCKLLITLEPTMLAKLKEYLMIEEIELALVKTFQAGDLDLCRLLLLHFQDSLPKLQLFKLLNQNEQSGLLRDTSARQLLNDEDIKIILQDNLFIGGDLIGNFWVQNMAKHNASMLDSYYKHESKSLERSIAKVKKFLTQEKDVENINYEEVYQVHKQKLHTLLSHQKYSTIVQKELGVLELKKKLSEMYQTSFFGEKSLTDVLVKLIKMHQIKIANKVIKEHKVPQEKLWYLVLELYCRMNEFERLHKFITGSNSGLKLKSPIGMAVIAETCITYGAPKAYVLVYINAITDAPYGKIVELYLQIGEFSEAAEVAFNNKDSASLQAILKRARGLDNSTIDEIKSYISRL</sequence>
<evidence type="ECO:0000259" key="4">
    <source>
        <dbReference type="Pfam" id="PF04841"/>
    </source>
</evidence>
<dbReference type="GO" id="GO:0003779">
    <property type="term" value="F:actin binding"/>
    <property type="evidence" value="ECO:0007669"/>
    <property type="project" value="TreeGrafter"/>
</dbReference>
<dbReference type="PIRSF" id="PIRSF007949">
    <property type="entry name" value="VPS16"/>
    <property type="match status" value="1"/>
</dbReference>
<dbReference type="Pfam" id="PF04841">
    <property type="entry name" value="Vps16_N"/>
    <property type="match status" value="2"/>
</dbReference>
<evidence type="ECO:0000259" key="3">
    <source>
        <dbReference type="Pfam" id="PF04840"/>
    </source>
</evidence>
<dbReference type="InterPro" id="IPR016534">
    <property type="entry name" value="VPS16"/>
</dbReference>
<feature type="domain" description="Vps16 N-terminal" evidence="4">
    <location>
        <begin position="5"/>
        <end position="321"/>
    </location>
</feature>
<accession>A0A0L0P3T3</accession>
<dbReference type="InterPro" id="IPR006926">
    <property type="entry name" value="Vps16_N"/>
</dbReference>
<dbReference type="EMBL" id="LGST01000016">
    <property type="protein sequence ID" value="KNE00974.1"/>
    <property type="molecule type" value="Genomic_DNA"/>
</dbReference>
<evidence type="ECO:0000313" key="6">
    <source>
        <dbReference type="Proteomes" id="UP000037122"/>
    </source>
</evidence>
<dbReference type="PANTHER" id="PTHR12811">
    <property type="entry name" value="VACUOLAR PROTEIN SORTING VPS16"/>
    <property type="match status" value="1"/>
</dbReference>
<dbReference type="PANTHER" id="PTHR12811:SF0">
    <property type="entry name" value="VACUOLAR PROTEIN SORTING-ASSOCIATED PROTEIN 16 HOMOLOG"/>
    <property type="match status" value="1"/>
</dbReference>
<dbReference type="VEuPathDB" id="FungiDB:CJI97_003455"/>
<comment type="caution">
    <text evidence="5">The sequence shown here is derived from an EMBL/GenBank/DDBJ whole genome shotgun (WGS) entry which is preliminary data.</text>
</comment>
<dbReference type="InterPro" id="IPR006925">
    <property type="entry name" value="Vps16_C"/>
</dbReference>
<dbReference type="AlphaFoldDB" id="A0A0L0P3T3"/>
<evidence type="ECO:0000313" key="5">
    <source>
        <dbReference type="EMBL" id="KNE00974.1"/>
    </source>
</evidence>
<dbReference type="GO" id="GO:0006886">
    <property type="term" value="P:intracellular protein transport"/>
    <property type="evidence" value="ECO:0007669"/>
    <property type="project" value="InterPro"/>
</dbReference>
<evidence type="ECO:0000256" key="2">
    <source>
        <dbReference type="PIRNR" id="PIRNR007949"/>
    </source>
</evidence>
<dbReference type="VEuPathDB" id="FungiDB:CJI96_0001914"/>
<dbReference type="GO" id="GO:0042144">
    <property type="term" value="P:vacuole fusion, non-autophagic"/>
    <property type="evidence" value="ECO:0007669"/>
    <property type="project" value="TreeGrafter"/>
</dbReference>
<organism evidence="5 6">
    <name type="scientific">Candidozyma auris</name>
    <name type="common">Yeast</name>
    <name type="synonym">Candida auris</name>
    <dbReference type="NCBI Taxonomy" id="498019"/>
    <lineage>
        <taxon>Eukaryota</taxon>
        <taxon>Fungi</taxon>
        <taxon>Dikarya</taxon>
        <taxon>Ascomycota</taxon>
        <taxon>Saccharomycotina</taxon>
        <taxon>Pichiomycetes</taxon>
        <taxon>Metschnikowiaceae</taxon>
        <taxon>Candidozyma</taxon>
    </lineage>
</organism>
<comment type="similarity">
    <text evidence="1 2">Belongs to the VPS16 family.</text>
</comment>
<dbReference type="Gene3D" id="1.10.150.780">
    <property type="entry name" value="Vps16, C-terminal region"/>
    <property type="match status" value="1"/>
</dbReference>
<dbReference type="GO" id="GO:0005768">
    <property type="term" value="C:endosome"/>
    <property type="evidence" value="ECO:0007669"/>
    <property type="project" value="UniProtKB-ARBA"/>
</dbReference>
<proteinExistence type="inferred from homology"/>
<name>A0A0L0P3T3_CANAR</name>
<dbReference type="GO" id="GO:0030897">
    <property type="term" value="C:HOPS complex"/>
    <property type="evidence" value="ECO:0007669"/>
    <property type="project" value="TreeGrafter"/>
</dbReference>
<dbReference type="Proteomes" id="UP000037122">
    <property type="component" value="Unassembled WGS sequence"/>
</dbReference>
<dbReference type="VEuPathDB" id="FungiDB:CJJ07_001073"/>
<keyword evidence="2" id="KW-0813">Transport</keyword>
<dbReference type="VEuPathDB" id="FungiDB:CJJ09_000725"/>
<dbReference type="VEuPathDB" id="FungiDB:QG37_01846"/>
<protein>
    <recommendedName>
        <fullName evidence="2">Probable vacuolar protein sorting-associated protein 16 homolog</fullName>
    </recommendedName>
</protein>
<feature type="domain" description="Vps16 C-terminal" evidence="3">
    <location>
        <begin position="565"/>
        <end position="922"/>
    </location>
</feature>
<reference evidence="6" key="1">
    <citation type="journal article" date="2015" name="BMC Genomics">
        <title>Draft genome of a commonly misdiagnosed multidrug resistant pathogen Candida auris.</title>
        <authorList>
            <person name="Chatterjee S."/>
            <person name="Alampalli S.V."/>
            <person name="Nageshan R.K."/>
            <person name="Chettiar S.T."/>
            <person name="Joshi S."/>
            <person name="Tatu U.S."/>
        </authorList>
    </citation>
    <scope>NUCLEOTIDE SEQUENCE [LARGE SCALE GENOMIC DNA]</scope>
    <source>
        <strain evidence="6">6684</strain>
    </source>
</reference>
<dbReference type="InterPro" id="IPR038132">
    <property type="entry name" value="Vps16_C_sf"/>
</dbReference>
<feature type="domain" description="Vps16 N-terminal" evidence="4">
    <location>
        <begin position="343"/>
        <end position="458"/>
    </location>
</feature>
<dbReference type="Pfam" id="PF04840">
    <property type="entry name" value="Vps16_C"/>
    <property type="match status" value="1"/>
</dbReference>
<evidence type="ECO:0000256" key="1">
    <source>
        <dbReference type="ARBA" id="ARBA00009250"/>
    </source>
</evidence>
<gene>
    <name evidence="5" type="ORF">QG37_01846</name>
</gene>
<dbReference type="VEuPathDB" id="FungiDB:B9J08_003380"/>